<dbReference type="AlphaFoldDB" id="A0A2M6YUR7"/>
<accession>A0A2M6YUR7</accession>
<comment type="caution">
    <text evidence="2">The sequence shown here is derived from an EMBL/GenBank/DDBJ whole genome shotgun (WGS) entry which is preliminary data.</text>
</comment>
<evidence type="ECO:0000313" key="3">
    <source>
        <dbReference type="Proteomes" id="UP000230184"/>
    </source>
</evidence>
<organism evidence="2 3">
    <name type="scientific">Candidatus Roizmanbacteria bacterium CG07_land_8_20_14_0_80_34_15</name>
    <dbReference type="NCBI Taxonomy" id="1974849"/>
    <lineage>
        <taxon>Bacteria</taxon>
        <taxon>Candidatus Roizmaniibacteriota</taxon>
    </lineage>
</organism>
<keyword evidence="1" id="KW-1133">Transmembrane helix</keyword>
<keyword evidence="1" id="KW-0812">Transmembrane</keyword>
<keyword evidence="1" id="KW-0472">Membrane</keyword>
<feature type="transmembrane region" description="Helical" evidence="1">
    <location>
        <begin position="57"/>
        <end position="79"/>
    </location>
</feature>
<protein>
    <submittedName>
        <fullName evidence="2">Uncharacterized protein</fullName>
    </submittedName>
</protein>
<feature type="transmembrane region" description="Helical" evidence="1">
    <location>
        <begin position="167"/>
        <end position="189"/>
    </location>
</feature>
<dbReference type="EMBL" id="PEWY01000057">
    <property type="protein sequence ID" value="PIU37231.1"/>
    <property type="molecule type" value="Genomic_DNA"/>
</dbReference>
<evidence type="ECO:0000256" key="1">
    <source>
        <dbReference type="SAM" id="Phobius"/>
    </source>
</evidence>
<feature type="transmembrane region" description="Helical" evidence="1">
    <location>
        <begin position="6"/>
        <end position="22"/>
    </location>
</feature>
<feature type="transmembrane region" description="Helical" evidence="1">
    <location>
        <begin position="195"/>
        <end position="211"/>
    </location>
</feature>
<gene>
    <name evidence="2" type="ORF">COT02_02030</name>
</gene>
<feature type="transmembrane region" description="Helical" evidence="1">
    <location>
        <begin position="140"/>
        <end position="160"/>
    </location>
</feature>
<proteinExistence type="predicted"/>
<dbReference type="Proteomes" id="UP000230184">
    <property type="component" value="Unassembled WGS sequence"/>
</dbReference>
<sequence>MSIIFLRTLFLLLVLAIANVAYKGRAFDKTSWGRIISLSLIFVISSLVLLGSNYKKLLITVNYITTGLFIIITLIWFTFPKIIRHYGKYPSLYLKDKKNNDRFMVRFELPSMTVKYFEVLFQQATFLFLLFVVLSGSQKITIIFLFTLIIIIIHLGNLFFMNKKWALFYTALSIPMAIIFGYMILGGFVFITDSIHLLFYLIFNATYWFNYNQKS</sequence>
<feature type="transmembrane region" description="Helical" evidence="1">
    <location>
        <begin position="34"/>
        <end position="51"/>
    </location>
</feature>
<feature type="transmembrane region" description="Helical" evidence="1">
    <location>
        <begin position="116"/>
        <end position="134"/>
    </location>
</feature>
<reference evidence="3" key="1">
    <citation type="submission" date="2017-09" db="EMBL/GenBank/DDBJ databases">
        <title>Depth-based differentiation of microbial function through sediment-hosted aquifers and enrichment of novel symbionts in the deep terrestrial subsurface.</title>
        <authorList>
            <person name="Probst A.J."/>
            <person name="Ladd B."/>
            <person name="Jarett J.K."/>
            <person name="Geller-Mcgrath D.E."/>
            <person name="Sieber C.M.K."/>
            <person name="Emerson J.B."/>
            <person name="Anantharaman K."/>
            <person name="Thomas B.C."/>
            <person name="Malmstrom R."/>
            <person name="Stieglmeier M."/>
            <person name="Klingl A."/>
            <person name="Woyke T."/>
            <person name="Ryan C.M."/>
            <person name="Banfield J.F."/>
        </authorList>
    </citation>
    <scope>NUCLEOTIDE SEQUENCE [LARGE SCALE GENOMIC DNA]</scope>
</reference>
<evidence type="ECO:0000313" key="2">
    <source>
        <dbReference type="EMBL" id="PIU37231.1"/>
    </source>
</evidence>
<name>A0A2M6YUR7_9BACT</name>